<dbReference type="Gene3D" id="3.40.50.1010">
    <property type="entry name" value="5'-nuclease"/>
    <property type="match status" value="1"/>
</dbReference>
<dbReference type="SUPFAM" id="SSF88723">
    <property type="entry name" value="PIN domain-like"/>
    <property type="match status" value="1"/>
</dbReference>
<comment type="caution">
    <text evidence="2">The sequence shown here is derived from an EMBL/GenBank/DDBJ whole genome shotgun (WGS) entry which is preliminary data.</text>
</comment>
<dbReference type="CDD" id="cd09871">
    <property type="entry name" value="PIN_MtVapC28-VapC30-like"/>
    <property type="match status" value="1"/>
</dbReference>
<dbReference type="InterPro" id="IPR002716">
    <property type="entry name" value="PIN_dom"/>
</dbReference>
<protein>
    <submittedName>
        <fullName evidence="2">PIN domain-containing protein</fullName>
    </submittedName>
</protein>
<evidence type="ECO:0000259" key="1">
    <source>
        <dbReference type="Pfam" id="PF10130"/>
    </source>
</evidence>
<dbReference type="InterPro" id="IPR029060">
    <property type="entry name" value="PIN-like_dom_sf"/>
</dbReference>
<organism evidence="2 3">
    <name type="scientific">Roseateles saccharophilus</name>
    <name type="common">Pseudomonas saccharophila</name>
    <dbReference type="NCBI Taxonomy" id="304"/>
    <lineage>
        <taxon>Bacteria</taxon>
        <taxon>Pseudomonadati</taxon>
        <taxon>Pseudomonadota</taxon>
        <taxon>Betaproteobacteria</taxon>
        <taxon>Burkholderiales</taxon>
        <taxon>Sphaerotilaceae</taxon>
        <taxon>Roseateles</taxon>
    </lineage>
</organism>
<proteinExistence type="predicted"/>
<evidence type="ECO:0000313" key="3">
    <source>
        <dbReference type="Proteomes" id="UP000295110"/>
    </source>
</evidence>
<reference evidence="2 3" key="1">
    <citation type="submission" date="2019-03" db="EMBL/GenBank/DDBJ databases">
        <title>Genomic Encyclopedia of Type Strains, Phase IV (KMG-IV): sequencing the most valuable type-strain genomes for metagenomic binning, comparative biology and taxonomic classification.</title>
        <authorList>
            <person name="Goeker M."/>
        </authorList>
    </citation>
    <scope>NUCLEOTIDE SEQUENCE [LARGE SCALE GENOMIC DNA]</scope>
    <source>
        <strain evidence="2 3">DSM 654</strain>
    </source>
</reference>
<accession>A0A4R3ULT8</accession>
<dbReference type="EMBL" id="SMBU01000027">
    <property type="protein sequence ID" value="TCU91118.1"/>
    <property type="molecule type" value="Genomic_DNA"/>
</dbReference>
<dbReference type="Pfam" id="PF10130">
    <property type="entry name" value="PIN_2"/>
    <property type="match status" value="1"/>
</dbReference>
<evidence type="ECO:0000313" key="2">
    <source>
        <dbReference type="EMBL" id="TCU91118.1"/>
    </source>
</evidence>
<dbReference type="RefSeq" id="WP_132574695.1">
    <property type="nucleotide sequence ID" value="NZ_CBCSGL010000026.1"/>
</dbReference>
<keyword evidence="3" id="KW-1185">Reference proteome</keyword>
<sequence>MRQRAIVLDANILIRAVLGQRVRELIVESLADVSFFAPDTAFDEARKYLPGLLEKRGVDGVAALATLDALEAVVRPLDSEMYRSFEQRALARIGERDADDWPALACALMLDCPVWTEDADFFGTGVATWTTSRVKLYLSPDESLSPEESAG</sequence>
<dbReference type="AlphaFoldDB" id="A0A4R3ULT8"/>
<dbReference type="OrthoDB" id="68993at2"/>
<dbReference type="Proteomes" id="UP000295110">
    <property type="component" value="Unassembled WGS sequence"/>
</dbReference>
<name>A0A4R3ULT8_ROSSA</name>
<gene>
    <name evidence="2" type="ORF">EV671_102749</name>
</gene>
<feature type="domain" description="PIN" evidence="1">
    <location>
        <begin position="7"/>
        <end position="138"/>
    </location>
</feature>